<keyword evidence="2 6" id="KW-0812">Transmembrane</keyword>
<sequence>MYSPIISLREENVGVIPPPPGVTPNFINPPSRQHIILITNIILPLVSLLFATLRLYTTGIITRSVGSDDYMIALSWLLACASSSIQCLLTRYGAGLHLWDVPFSTFNVHFFKLGAIAGTFYGLSIMFSKLSILVLLLRYLPQKPKKAIYTTMVVVILYSLITSFVWLYACQPIEKYWDLSITRGSCIKWTTVFVSSGVMNTVTDSVILLLPIFMLRKVRLPRWEKIGLVLVMMTGGFVLVISIIRLKTSVDMASNPDIAWESACIGIWMNIEQHTAIVCACLPVGKAFIRKHFPCVVDYTFNNFGTCGEDNGGFRGLRAT</sequence>
<feature type="transmembrane region" description="Helical" evidence="6">
    <location>
        <begin position="113"/>
        <end position="136"/>
    </location>
</feature>
<dbReference type="OrthoDB" id="5401779at2759"/>
<keyword evidence="9" id="KW-1185">Reference proteome</keyword>
<proteinExistence type="inferred from homology"/>
<dbReference type="PANTHER" id="PTHR33048">
    <property type="entry name" value="PTH11-LIKE INTEGRAL MEMBRANE PROTEIN (AFU_ORTHOLOGUE AFUA_5G11245)"/>
    <property type="match status" value="1"/>
</dbReference>
<dbReference type="PANTHER" id="PTHR33048:SF124">
    <property type="entry name" value="INTEGRAL MEMBRANE PROTEIN"/>
    <property type="match status" value="1"/>
</dbReference>
<dbReference type="InterPro" id="IPR052337">
    <property type="entry name" value="SAT4-like"/>
</dbReference>
<feature type="transmembrane region" description="Helical" evidence="6">
    <location>
        <begin position="148"/>
        <end position="169"/>
    </location>
</feature>
<evidence type="ECO:0000313" key="9">
    <source>
        <dbReference type="Proteomes" id="UP000244855"/>
    </source>
</evidence>
<dbReference type="Proteomes" id="UP000244855">
    <property type="component" value="Unassembled WGS sequence"/>
</dbReference>
<dbReference type="EMBL" id="KZ805322">
    <property type="protein sequence ID" value="PVI04286.1"/>
    <property type="molecule type" value="Genomic_DNA"/>
</dbReference>
<dbReference type="GO" id="GO:0016020">
    <property type="term" value="C:membrane"/>
    <property type="evidence" value="ECO:0007669"/>
    <property type="project" value="UniProtKB-SubCell"/>
</dbReference>
<reference evidence="8 9" key="1">
    <citation type="journal article" date="2018" name="Sci. Rep.">
        <title>Comparative genomics provides insights into the lifestyle and reveals functional heterogeneity of dark septate endophytic fungi.</title>
        <authorList>
            <person name="Knapp D.G."/>
            <person name="Nemeth J.B."/>
            <person name="Barry K."/>
            <person name="Hainaut M."/>
            <person name="Henrissat B."/>
            <person name="Johnson J."/>
            <person name="Kuo A."/>
            <person name="Lim J.H.P."/>
            <person name="Lipzen A."/>
            <person name="Nolan M."/>
            <person name="Ohm R.A."/>
            <person name="Tamas L."/>
            <person name="Grigoriev I.V."/>
            <person name="Spatafora J.W."/>
            <person name="Nagy L.G."/>
            <person name="Kovacs G.M."/>
        </authorList>
    </citation>
    <scope>NUCLEOTIDE SEQUENCE [LARGE SCALE GENOMIC DNA]</scope>
    <source>
        <strain evidence="8 9">DSE2036</strain>
    </source>
</reference>
<name>A0A2V1E1V0_9PLEO</name>
<dbReference type="Pfam" id="PF20684">
    <property type="entry name" value="Fung_rhodopsin"/>
    <property type="match status" value="1"/>
</dbReference>
<dbReference type="AlphaFoldDB" id="A0A2V1E1V0"/>
<feature type="transmembrane region" description="Helical" evidence="6">
    <location>
        <begin position="35"/>
        <end position="57"/>
    </location>
</feature>
<feature type="transmembrane region" description="Helical" evidence="6">
    <location>
        <begin position="69"/>
        <end position="93"/>
    </location>
</feature>
<evidence type="ECO:0000259" key="7">
    <source>
        <dbReference type="Pfam" id="PF20684"/>
    </source>
</evidence>
<organism evidence="8 9">
    <name type="scientific">Periconia macrospinosa</name>
    <dbReference type="NCBI Taxonomy" id="97972"/>
    <lineage>
        <taxon>Eukaryota</taxon>
        <taxon>Fungi</taxon>
        <taxon>Dikarya</taxon>
        <taxon>Ascomycota</taxon>
        <taxon>Pezizomycotina</taxon>
        <taxon>Dothideomycetes</taxon>
        <taxon>Pleosporomycetidae</taxon>
        <taxon>Pleosporales</taxon>
        <taxon>Massarineae</taxon>
        <taxon>Periconiaceae</taxon>
        <taxon>Periconia</taxon>
    </lineage>
</organism>
<comment type="similarity">
    <text evidence="5">Belongs to the SAT4 family.</text>
</comment>
<feature type="transmembrane region" description="Helical" evidence="6">
    <location>
        <begin position="189"/>
        <end position="214"/>
    </location>
</feature>
<keyword evidence="3 6" id="KW-1133">Transmembrane helix</keyword>
<dbReference type="InterPro" id="IPR049326">
    <property type="entry name" value="Rhodopsin_dom_fungi"/>
</dbReference>
<dbReference type="STRING" id="97972.A0A2V1E1V0"/>
<evidence type="ECO:0000256" key="4">
    <source>
        <dbReference type="ARBA" id="ARBA00023136"/>
    </source>
</evidence>
<evidence type="ECO:0000256" key="6">
    <source>
        <dbReference type="SAM" id="Phobius"/>
    </source>
</evidence>
<comment type="subcellular location">
    <subcellularLocation>
        <location evidence="1">Membrane</location>
        <topology evidence="1">Multi-pass membrane protein</topology>
    </subcellularLocation>
</comment>
<gene>
    <name evidence="8" type="ORF">DM02DRAFT_611547</name>
</gene>
<evidence type="ECO:0000256" key="2">
    <source>
        <dbReference type="ARBA" id="ARBA00022692"/>
    </source>
</evidence>
<evidence type="ECO:0000313" key="8">
    <source>
        <dbReference type="EMBL" id="PVI04286.1"/>
    </source>
</evidence>
<evidence type="ECO:0000256" key="3">
    <source>
        <dbReference type="ARBA" id="ARBA00022989"/>
    </source>
</evidence>
<protein>
    <recommendedName>
        <fullName evidence="7">Rhodopsin domain-containing protein</fullName>
    </recommendedName>
</protein>
<evidence type="ECO:0000256" key="5">
    <source>
        <dbReference type="ARBA" id="ARBA00038359"/>
    </source>
</evidence>
<evidence type="ECO:0000256" key="1">
    <source>
        <dbReference type="ARBA" id="ARBA00004141"/>
    </source>
</evidence>
<keyword evidence="4 6" id="KW-0472">Membrane</keyword>
<feature type="transmembrane region" description="Helical" evidence="6">
    <location>
        <begin position="226"/>
        <end position="246"/>
    </location>
</feature>
<accession>A0A2V1E1V0</accession>
<feature type="domain" description="Rhodopsin" evidence="7">
    <location>
        <begin position="53"/>
        <end position="290"/>
    </location>
</feature>